<reference evidence="1" key="1">
    <citation type="submission" date="2019-04" db="EMBL/GenBank/DDBJ databases">
        <authorList>
            <person name="Melise S."/>
            <person name="Noan J."/>
            <person name="Okalmin O."/>
        </authorList>
    </citation>
    <scope>NUCLEOTIDE SEQUENCE</scope>
    <source>
        <strain evidence="1">FN9</strain>
    </source>
</reference>
<protein>
    <submittedName>
        <fullName evidence="1">Uncharacterized protein</fullName>
    </submittedName>
</protein>
<name>A0A2H3GQP6_GIBZA</name>
<proteinExistence type="predicted"/>
<dbReference type="AlphaFoldDB" id="A0A2H3GQP6"/>
<evidence type="ECO:0000313" key="1">
    <source>
        <dbReference type="EMBL" id="VIO61308.1"/>
    </source>
</evidence>
<accession>A0A2H3GQP6</accession>
<gene>
    <name evidence="1" type="ORF">FUG_LOCUS431440</name>
</gene>
<sequence length="431" mass="48136">MGNAVSVVEDIGRGASEVVKQIETGVGAVGQSIGDVFYPDNPNRRDRVDQLQNDIKAMKNEFEGLKKTMEKQLRSIQDKLDELLKANNFENFDQMDAHMQKTLHPQLLAEWNAFKQTLNRDIAIENMILTATGLITIAAGFIAYGLAFCGAITFASAGTALEIAGAVALVLVTVFAILAIVDAHQERQHLQDAIRKLAFARVEAKQALEQMRTYTGFLGSFEMFLSSKILSKDPTDFNEFTNGSFITSLEAIVWPKVAQMLRELDDNRKEHAWRNEDPDVSSPGSDHIDRVAETLKKYKDNNRATTANSMPMAKMASMQTLSLVPESFNTAFIESNINVPAGDEQPLLEFVHEKMAPDEVVKPHQFRLNNFESFTDCVCEDVDNGETWRIHAKMDMKPSTSINIKDVRFSITNMTKGITFNDARINLLGYA</sequence>
<organism evidence="1">
    <name type="scientific">Gibberella zeae</name>
    <name type="common">Wheat head blight fungus</name>
    <name type="synonym">Fusarium graminearum</name>
    <dbReference type="NCBI Taxonomy" id="5518"/>
    <lineage>
        <taxon>Eukaryota</taxon>
        <taxon>Fungi</taxon>
        <taxon>Dikarya</taxon>
        <taxon>Ascomycota</taxon>
        <taxon>Pezizomycotina</taxon>
        <taxon>Sordariomycetes</taxon>
        <taxon>Hypocreomycetidae</taxon>
        <taxon>Hypocreales</taxon>
        <taxon>Nectriaceae</taxon>
        <taxon>Fusarium</taxon>
    </lineage>
</organism>
<dbReference type="EMBL" id="CAAKMV010000152">
    <property type="protein sequence ID" value="VIO61308.1"/>
    <property type="molecule type" value="Genomic_DNA"/>
</dbReference>